<evidence type="ECO:0000313" key="3">
    <source>
        <dbReference type="EMBL" id="PIN01887.1"/>
    </source>
</evidence>
<accession>A0A2G9G9C5</accession>
<dbReference type="PANTHER" id="PTHR35301">
    <property type="entry name" value="CLAVATA3/ESR (CLE)-RELATED PROTEIN 41-RELATED"/>
    <property type="match status" value="1"/>
</dbReference>
<protein>
    <submittedName>
        <fullName evidence="3">Uncharacterized protein</fullName>
    </submittedName>
</protein>
<dbReference type="GO" id="GO:0010089">
    <property type="term" value="P:xylem development"/>
    <property type="evidence" value="ECO:0007669"/>
    <property type="project" value="InterPro"/>
</dbReference>
<evidence type="ECO:0000313" key="4">
    <source>
        <dbReference type="Proteomes" id="UP000231279"/>
    </source>
</evidence>
<feature type="chain" id="PRO_5013903420" evidence="2">
    <location>
        <begin position="28"/>
        <end position="98"/>
    </location>
</feature>
<feature type="signal peptide" evidence="2">
    <location>
        <begin position="1"/>
        <end position="27"/>
    </location>
</feature>
<organism evidence="3 4">
    <name type="scientific">Handroanthus impetiginosus</name>
    <dbReference type="NCBI Taxonomy" id="429701"/>
    <lineage>
        <taxon>Eukaryota</taxon>
        <taxon>Viridiplantae</taxon>
        <taxon>Streptophyta</taxon>
        <taxon>Embryophyta</taxon>
        <taxon>Tracheophyta</taxon>
        <taxon>Spermatophyta</taxon>
        <taxon>Magnoliopsida</taxon>
        <taxon>eudicotyledons</taxon>
        <taxon>Gunneridae</taxon>
        <taxon>Pentapetalae</taxon>
        <taxon>asterids</taxon>
        <taxon>lamiids</taxon>
        <taxon>Lamiales</taxon>
        <taxon>Bignoniaceae</taxon>
        <taxon>Crescentiina</taxon>
        <taxon>Tabebuia alliance</taxon>
        <taxon>Handroanthus</taxon>
    </lineage>
</organism>
<dbReference type="AlphaFoldDB" id="A0A2G9G9C5"/>
<feature type="compositionally biased region" description="Low complexity" evidence="1">
    <location>
        <begin position="61"/>
        <end position="72"/>
    </location>
</feature>
<dbReference type="InterPro" id="IPR037495">
    <property type="entry name" value="CLE41/42/44"/>
</dbReference>
<dbReference type="OrthoDB" id="1751098at2759"/>
<proteinExistence type="predicted"/>
<reference evidence="4" key="1">
    <citation type="journal article" date="2018" name="Gigascience">
        <title>Genome assembly of the Pink Ipe (Handroanthus impetiginosus, Bignoniaceae), a highly valued, ecologically keystone Neotropical timber forest tree.</title>
        <authorList>
            <person name="Silva-Junior O.B."/>
            <person name="Grattapaglia D."/>
            <person name="Novaes E."/>
            <person name="Collevatti R.G."/>
        </authorList>
    </citation>
    <scope>NUCLEOTIDE SEQUENCE [LARGE SCALE GENOMIC DNA]</scope>
    <source>
        <strain evidence="4">cv. UFG-1</strain>
    </source>
</reference>
<keyword evidence="4" id="KW-1185">Reference proteome</keyword>
<name>A0A2G9G9C5_9LAMI</name>
<dbReference type="EMBL" id="NKXS01006184">
    <property type="protein sequence ID" value="PIN01887.1"/>
    <property type="molecule type" value="Genomic_DNA"/>
</dbReference>
<dbReference type="Proteomes" id="UP000231279">
    <property type="component" value="Unassembled WGS sequence"/>
</dbReference>
<sequence length="98" mass="10909">MAKTNTTIHALTLIFFLFLTIFPISLASKGRLVVHYPHPSQESSPMMRIHQRETNRNNPHTTRASSAFSSTTVPTRTSNQQFHVAAHDVPSGPNPESN</sequence>
<feature type="compositionally biased region" description="Polar residues" evidence="1">
    <location>
        <begin position="73"/>
        <end position="82"/>
    </location>
</feature>
<comment type="caution">
    <text evidence="3">The sequence shown here is derived from an EMBL/GenBank/DDBJ whole genome shotgun (WGS) entry which is preliminary data.</text>
</comment>
<evidence type="ECO:0000256" key="1">
    <source>
        <dbReference type="SAM" id="MobiDB-lite"/>
    </source>
</evidence>
<evidence type="ECO:0000256" key="2">
    <source>
        <dbReference type="SAM" id="SignalP"/>
    </source>
</evidence>
<dbReference type="PANTHER" id="PTHR35301:SF1">
    <property type="entry name" value="CLAVATA3_ESR (CLE)-RELATED PROTEIN 41-RELATED"/>
    <property type="match status" value="1"/>
</dbReference>
<feature type="region of interest" description="Disordered" evidence="1">
    <location>
        <begin position="54"/>
        <end position="98"/>
    </location>
</feature>
<dbReference type="GO" id="GO:0048046">
    <property type="term" value="C:apoplast"/>
    <property type="evidence" value="ECO:0007669"/>
    <property type="project" value="TreeGrafter"/>
</dbReference>
<gene>
    <name evidence="3" type="ORF">CDL12_25604</name>
</gene>
<dbReference type="GO" id="GO:0033612">
    <property type="term" value="F:receptor serine/threonine kinase binding"/>
    <property type="evidence" value="ECO:0007669"/>
    <property type="project" value="InterPro"/>
</dbReference>
<keyword evidence="2" id="KW-0732">Signal</keyword>